<name>A0A398CMW1_9BACL</name>
<organism evidence="1 2">
    <name type="scientific">Cohnella faecalis</name>
    <dbReference type="NCBI Taxonomy" id="2315694"/>
    <lineage>
        <taxon>Bacteria</taxon>
        <taxon>Bacillati</taxon>
        <taxon>Bacillota</taxon>
        <taxon>Bacilli</taxon>
        <taxon>Bacillales</taxon>
        <taxon>Paenibacillaceae</taxon>
        <taxon>Cohnella</taxon>
    </lineage>
</organism>
<comment type="caution">
    <text evidence="1">The sequence shown here is derived from an EMBL/GenBank/DDBJ whole genome shotgun (WGS) entry which is preliminary data.</text>
</comment>
<evidence type="ECO:0000313" key="2">
    <source>
        <dbReference type="Proteomes" id="UP000266340"/>
    </source>
</evidence>
<keyword evidence="2" id="KW-1185">Reference proteome</keyword>
<protein>
    <submittedName>
        <fullName evidence="1">Uncharacterized protein</fullName>
    </submittedName>
</protein>
<proteinExistence type="predicted"/>
<reference evidence="1 2" key="1">
    <citation type="submission" date="2018-09" db="EMBL/GenBank/DDBJ databases">
        <title>Cohnella cavernae sp. nov., isolated from a karst cave.</title>
        <authorList>
            <person name="Zhu H."/>
        </authorList>
    </citation>
    <scope>NUCLEOTIDE SEQUENCE [LARGE SCALE GENOMIC DNA]</scope>
    <source>
        <strain evidence="1 2">K2E09-144</strain>
    </source>
</reference>
<sequence>MLARQRACIPFVRSVSRHLRPLPMGRLFVVSVLLAESAGNRFVGAPGASPYSKCEYGVKRPQGERSFAK</sequence>
<accession>A0A398CMW1</accession>
<evidence type="ECO:0000313" key="1">
    <source>
        <dbReference type="EMBL" id="RIE03632.1"/>
    </source>
</evidence>
<gene>
    <name evidence="1" type="ORF">D3H35_10035</name>
</gene>
<dbReference type="AlphaFoldDB" id="A0A398CMW1"/>
<dbReference type="Proteomes" id="UP000266340">
    <property type="component" value="Unassembled WGS sequence"/>
</dbReference>
<dbReference type="EMBL" id="QXJM01000032">
    <property type="protein sequence ID" value="RIE03632.1"/>
    <property type="molecule type" value="Genomic_DNA"/>
</dbReference>